<dbReference type="GO" id="GO:0008893">
    <property type="term" value="F:guanosine-3',5'-bis(diphosphate) 3'-diphosphatase activity"/>
    <property type="evidence" value="ECO:0007669"/>
    <property type="project" value="TreeGrafter"/>
</dbReference>
<keyword evidence="2" id="KW-1185">Reference proteome</keyword>
<dbReference type="SUPFAM" id="SSF109604">
    <property type="entry name" value="HD-domain/PDEase-like"/>
    <property type="match status" value="1"/>
</dbReference>
<accession>A0A5B8Y243</accession>
<dbReference type="Gene3D" id="1.10.3210.10">
    <property type="entry name" value="Hypothetical protein af1432"/>
    <property type="match status" value="1"/>
</dbReference>
<dbReference type="PANTHER" id="PTHR46246:SF1">
    <property type="entry name" value="GUANOSINE-3',5'-BIS(DIPHOSPHATE) 3'-PYROPHOSPHOHYDROLASE MESH1"/>
    <property type="match status" value="1"/>
</dbReference>
<evidence type="ECO:0000313" key="1">
    <source>
        <dbReference type="EMBL" id="QED30026.1"/>
    </source>
</evidence>
<dbReference type="PANTHER" id="PTHR46246">
    <property type="entry name" value="GUANOSINE-3',5'-BIS(DIPHOSPHATE) 3'-PYROPHOSPHOHYDROLASE MESH1"/>
    <property type="match status" value="1"/>
</dbReference>
<gene>
    <name evidence="1" type="ORF">FRD01_22885</name>
</gene>
<proteinExistence type="predicted"/>
<dbReference type="AlphaFoldDB" id="A0A5B8Y243"/>
<protein>
    <submittedName>
        <fullName evidence="1">HD domain-containing protein</fullName>
    </submittedName>
</protein>
<dbReference type="EMBL" id="CP042467">
    <property type="protein sequence ID" value="QED30026.1"/>
    <property type="molecule type" value="Genomic_DNA"/>
</dbReference>
<dbReference type="RefSeq" id="WP_146963346.1">
    <property type="nucleotide sequence ID" value="NZ_CP042467.1"/>
</dbReference>
<evidence type="ECO:0000313" key="2">
    <source>
        <dbReference type="Proteomes" id="UP000321595"/>
    </source>
</evidence>
<dbReference type="KEGG" id="bbae:FRD01_22885"/>
<sequence>MTYTERFDRALLLASEVHRHQKRKGTQIPYITHVLAVAALVGNHGGDEDQVIGGLLHDAIEDGIKAFPDIRERIRGSFGERVLAIVEACTDADTDPKPPWKERKLAYLAHLRTDPDTGHLLVSLSDKVHNAGAIVMDLSVVGDELWQRFNVPKEETLWYYGNLVEIFEERVPSVLTKELGRLVRLMS</sequence>
<dbReference type="OrthoDB" id="114045at2"/>
<name>A0A5B8Y243_9DELT</name>
<dbReference type="Pfam" id="PF13328">
    <property type="entry name" value="HD_4"/>
    <property type="match status" value="1"/>
</dbReference>
<reference evidence="1 2" key="1">
    <citation type="submission" date="2019-08" db="EMBL/GenBank/DDBJ databases">
        <authorList>
            <person name="Liang Q."/>
        </authorList>
    </citation>
    <scope>NUCLEOTIDE SEQUENCE [LARGE SCALE GENOMIC DNA]</scope>
    <source>
        <strain evidence="1 2">V1718</strain>
    </source>
</reference>
<organism evidence="1 2">
    <name type="scientific">Microvenator marinus</name>
    <dbReference type="NCBI Taxonomy" id="2600177"/>
    <lineage>
        <taxon>Bacteria</taxon>
        <taxon>Deltaproteobacteria</taxon>
        <taxon>Bradymonadales</taxon>
        <taxon>Microvenatoraceae</taxon>
        <taxon>Microvenator</taxon>
    </lineage>
</organism>
<dbReference type="InterPro" id="IPR052194">
    <property type="entry name" value="MESH1"/>
</dbReference>
<dbReference type="Proteomes" id="UP000321595">
    <property type="component" value="Chromosome"/>
</dbReference>